<dbReference type="InterPro" id="IPR031352">
    <property type="entry name" value="SesA"/>
</dbReference>
<feature type="domain" description="NB-ARC" evidence="1">
    <location>
        <begin position="234"/>
        <end position="362"/>
    </location>
</feature>
<dbReference type="InterPro" id="IPR002182">
    <property type="entry name" value="NB-ARC"/>
</dbReference>
<evidence type="ECO:0000313" key="4">
    <source>
        <dbReference type="Proteomes" id="UP001161017"/>
    </source>
</evidence>
<keyword evidence="4" id="KW-1185">Reference proteome</keyword>
<dbReference type="PANTHER" id="PTHR35205:SF1">
    <property type="entry name" value="ZU5 DOMAIN-CONTAINING PROTEIN"/>
    <property type="match status" value="1"/>
</dbReference>
<evidence type="ECO:0000259" key="1">
    <source>
        <dbReference type="Pfam" id="PF00931"/>
    </source>
</evidence>
<dbReference type="Proteomes" id="UP001161017">
    <property type="component" value="Unassembled WGS sequence"/>
</dbReference>
<dbReference type="Pfam" id="PF17107">
    <property type="entry name" value="SesA"/>
    <property type="match status" value="1"/>
</dbReference>
<dbReference type="Gene3D" id="3.40.50.300">
    <property type="entry name" value="P-loop containing nucleotide triphosphate hydrolases"/>
    <property type="match status" value="1"/>
</dbReference>
<evidence type="ECO:0000313" key="3">
    <source>
        <dbReference type="EMBL" id="MDI1492841.1"/>
    </source>
</evidence>
<dbReference type="EMBL" id="JAPUFD010000021">
    <property type="protein sequence ID" value="MDI1492841.1"/>
    <property type="molecule type" value="Genomic_DNA"/>
</dbReference>
<dbReference type="SUPFAM" id="SSF52540">
    <property type="entry name" value="P-loop containing nucleoside triphosphate hydrolases"/>
    <property type="match status" value="1"/>
</dbReference>
<evidence type="ECO:0000259" key="2">
    <source>
        <dbReference type="Pfam" id="PF17107"/>
    </source>
</evidence>
<dbReference type="GO" id="GO:0043531">
    <property type="term" value="F:ADP binding"/>
    <property type="evidence" value="ECO:0007669"/>
    <property type="project" value="InterPro"/>
</dbReference>
<evidence type="ECO:0008006" key="5">
    <source>
        <dbReference type="Google" id="ProtNLM"/>
    </source>
</evidence>
<dbReference type="Pfam" id="PF00931">
    <property type="entry name" value="NB-ARC"/>
    <property type="match status" value="1"/>
</dbReference>
<dbReference type="InterPro" id="IPR027417">
    <property type="entry name" value="P-loop_NTPase"/>
</dbReference>
<organism evidence="3 4">
    <name type="scientific">Ramalina farinacea</name>
    <dbReference type="NCBI Taxonomy" id="258253"/>
    <lineage>
        <taxon>Eukaryota</taxon>
        <taxon>Fungi</taxon>
        <taxon>Dikarya</taxon>
        <taxon>Ascomycota</taxon>
        <taxon>Pezizomycotina</taxon>
        <taxon>Lecanoromycetes</taxon>
        <taxon>OSLEUM clade</taxon>
        <taxon>Lecanoromycetidae</taxon>
        <taxon>Lecanorales</taxon>
        <taxon>Lecanorineae</taxon>
        <taxon>Ramalinaceae</taxon>
        <taxon>Ramalina</taxon>
    </lineage>
</organism>
<comment type="caution">
    <text evidence="3">The sequence shown here is derived from an EMBL/GenBank/DDBJ whole genome shotgun (WGS) entry which is preliminary data.</text>
</comment>
<sequence>MSEAFAASGLVSTSVTETGGKIIRRLEEAKNGGGAFDDIAAQLTSILETLEALESESVFDKADQSSGQPLLRAVQGCQRQVKQLESLLDSCLVLPDDGKTQKDLKALRATTNEKRIRSIQYTLETYETTLIRYLGQRNALNVDEGNEFIQSLTNTPSIEPPPSIEPSPSLAKSLVTSLRRRFRRILRRTHSKSTPSSAEQKIVKLPAPSSAEQRIVKLPALQIPEFVSRLDLNEDLNRALVPSDPPTVIWLHGMGGQGKTQIALERCRQLQRSQAFKTIIWIDASSKEKITAEYSLLLNRLSGNTPPSPDIDQASDFQQRLEDWPEPFLLVFDGCDRPAALQEMKLRLPTNPKCVTLCTSRFLNPDQLGRVISVPPMSNGEAYDLLSWRCLAEVSEESMAKASQITEELGHMPLAVDQAASYIKASRLPLTSFLEAYESKKDAILRRFPNILESLNCDTGDEQRSSLSVYATWELTYRAFIRHVDDSPDVRLLLSFLASFQYENIPESVCRSFAQSSENHPSWASSFIVDGQWDSGKYHDFAARLAANSLITGIGFEDDDMTVSLHPLVQEWIRHQLPAPVQQPVAL</sequence>
<dbReference type="PANTHER" id="PTHR35205">
    <property type="entry name" value="NB-ARC AND TPR DOMAIN PROTEIN"/>
    <property type="match status" value="1"/>
</dbReference>
<proteinExistence type="predicted"/>
<gene>
    <name evidence="3" type="ORF">OHK93_004624</name>
</gene>
<name>A0AA43TV79_9LECA</name>
<accession>A0AA43TV79</accession>
<feature type="domain" description="NACHT-NTPase and P-loop NTPases N-terminal" evidence="2">
    <location>
        <begin position="14"/>
        <end position="119"/>
    </location>
</feature>
<protein>
    <recommendedName>
        <fullName evidence="5">NB-ARC domain-containing protein</fullName>
    </recommendedName>
</protein>
<dbReference type="AlphaFoldDB" id="A0AA43TV79"/>
<reference evidence="3" key="1">
    <citation type="journal article" date="2023" name="Genome Biol. Evol.">
        <title>First Whole Genome Sequence and Flow Cytometry Genome Size Data for the Lichen-Forming Fungus Ramalina farinacea (Ascomycota).</title>
        <authorList>
            <person name="Llewellyn T."/>
            <person name="Mian S."/>
            <person name="Hill R."/>
            <person name="Leitch I.J."/>
            <person name="Gaya E."/>
        </authorList>
    </citation>
    <scope>NUCLEOTIDE SEQUENCE</scope>
    <source>
        <strain evidence="3">LIQ254RAFAR</strain>
    </source>
</reference>